<dbReference type="AlphaFoldDB" id="M0M448"/>
<comment type="caution">
    <text evidence="3">The sequence shown here is derived from an EMBL/GenBank/DDBJ whole genome shotgun (WGS) entry which is preliminary data.</text>
</comment>
<dbReference type="InterPro" id="IPR055542">
    <property type="entry name" value="DUF7118"/>
</dbReference>
<evidence type="ECO:0000256" key="1">
    <source>
        <dbReference type="SAM" id="Coils"/>
    </source>
</evidence>
<dbReference type="RefSeq" id="WP_007691375.1">
    <property type="nucleotide sequence ID" value="NZ_AJRK01000356.1"/>
</dbReference>
<feature type="coiled-coil region" evidence="1">
    <location>
        <begin position="126"/>
        <end position="157"/>
    </location>
</feature>
<name>M0M448_9EURY</name>
<evidence type="ECO:0000313" key="4">
    <source>
        <dbReference type="Proteomes" id="UP000011566"/>
    </source>
</evidence>
<evidence type="ECO:0000256" key="2">
    <source>
        <dbReference type="SAM" id="MobiDB-lite"/>
    </source>
</evidence>
<sequence length="375" mass="42378">MSETTHRDPTATLATAHEAYDAAVERVADHGEADLRAVADAYDRATTLLDKYEDRATGTGDFEGFIEFRESFDSLVDGLDDDLPRRGAFETANERFDKRRLSTSDFAAARDALAPVEELVGVLDDRDAERERYREARRRVANRREEVERKVADLERLSDLAAVDLDAPTSDLREPIEAYNERVREAFDAFRHEASARQLLEFVGTTRHYPLVSFQPPPTDLRRYVESSPVGAEPLATLVEYADYSASKLDHYVENPDEFRRHVVVNRSYLDGLDAEPLTVSWPPPTAGVLRYRLRELVAVVGRFGPESTVARLRSLRETTETDRYDRLRRAAVARESLTQAERTRLAEGTVESDLEAARAERDRLDEALAAHPGP</sequence>
<accession>M0M448</accession>
<dbReference type="Pfam" id="PF23432">
    <property type="entry name" value="DUF7118"/>
    <property type="match status" value="1"/>
</dbReference>
<dbReference type="eggNOG" id="arCOG04719">
    <property type="taxonomic scope" value="Archaea"/>
</dbReference>
<feature type="region of interest" description="Disordered" evidence="2">
    <location>
        <begin position="344"/>
        <end position="375"/>
    </location>
</feature>
<dbReference type="Proteomes" id="UP000011566">
    <property type="component" value="Unassembled WGS sequence"/>
</dbReference>
<keyword evidence="1" id="KW-0175">Coiled coil</keyword>
<protein>
    <submittedName>
        <fullName evidence="3">Uncharacterized protein</fullName>
    </submittedName>
</protein>
<evidence type="ECO:0000313" key="3">
    <source>
        <dbReference type="EMBL" id="EMA40188.1"/>
    </source>
</evidence>
<dbReference type="EMBL" id="AOMB01000012">
    <property type="protein sequence ID" value="EMA40188.1"/>
    <property type="molecule type" value="Genomic_DNA"/>
</dbReference>
<reference evidence="3 4" key="1">
    <citation type="journal article" date="2014" name="PLoS Genet.">
        <title>Phylogenetically driven sequencing of extremely halophilic archaea reveals strategies for static and dynamic osmo-response.</title>
        <authorList>
            <person name="Becker E.A."/>
            <person name="Seitzer P.M."/>
            <person name="Tritt A."/>
            <person name="Larsen D."/>
            <person name="Krusor M."/>
            <person name="Yao A.I."/>
            <person name="Wu D."/>
            <person name="Madern D."/>
            <person name="Eisen J.A."/>
            <person name="Darling A.E."/>
            <person name="Facciotti M.T."/>
        </authorList>
    </citation>
    <scope>NUCLEOTIDE SEQUENCE [LARGE SCALE GENOMIC DNA]</scope>
    <source>
        <strain evidence="3 4">100A6</strain>
    </source>
</reference>
<keyword evidence="4" id="KW-1185">Reference proteome</keyword>
<organism evidence="3 4">
    <name type="scientific">Halococcus hamelinensis 100A6</name>
    <dbReference type="NCBI Taxonomy" id="1132509"/>
    <lineage>
        <taxon>Archaea</taxon>
        <taxon>Methanobacteriati</taxon>
        <taxon>Methanobacteriota</taxon>
        <taxon>Stenosarchaea group</taxon>
        <taxon>Halobacteria</taxon>
        <taxon>Halobacteriales</taxon>
        <taxon>Halococcaceae</taxon>
        <taxon>Halococcus</taxon>
    </lineage>
</organism>
<feature type="compositionally biased region" description="Basic and acidic residues" evidence="2">
    <location>
        <begin position="356"/>
        <end position="369"/>
    </location>
</feature>
<proteinExistence type="predicted"/>
<gene>
    <name evidence="3" type="ORF">C447_04632</name>
</gene>
<dbReference type="OrthoDB" id="204360at2157"/>
<dbReference type="PATRIC" id="fig|1132509.6.peg.1069"/>